<accession>A0A2B7WY60</accession>
<comment type="caution">
    <text evidence="2">The sequence shown here is derived from an EMBL/GenBank/DDBJ whole genome shotgun (WGS) entry which is preliminary data.</text>
</comment>
<name>A0A2B7WY60_9EURO</name>
<dbReference type="Pfam" id="PF06999">
    <property type="entry name" value="Suc_Fer-like"/>
    <property type="match status" value="1"/>
</dbReference>
<dbReference type="STRING" id="2060905.A0A2B7WY60"/>
<dbReference type="InterPro" id="IPR009737">
    <property type="entry name" value="Aim32/Apd1-like"/>
</dbReference>
<dbReference type="InterPro" id="IPR036249">
    <property type="entry name" value="Thioredoxin-like_sf"/>
</dbReference>
<reference evidence="2 3" key="1">
    <citation type="submission" date="2017-10" db="EMBL/GenBank/DDBJ databases">
        <title>Comparative genomics in systemic dimorphic fungi from Ajellomycetaceae.</title>
        <authorList>
            <person name="Munoz J.F."/>
            <person name="Mcewen J.G."/>
            <person name="Clay O.K."/>
            <person name="Cuomo C.A."/>
        </authorList>
    </citation>
    <scope>NUCLEOTIDE SEQUENCE [LARGE SCALE GENOMIC DNA]</scope>
    <source>
        <strain evidence="2 3">UAMH130</strain>
    </source>
</reference>
<keyword evidence="3" id="KW-1185">Reference proteome</keyword>
<evidence type="ECO:0000256" key="1">
    <source>
        <dbReference type="SAM" id="MobiDB-lite"/>
    </source>
</evidence>
<dbReference type="PANTHER" id="PTHR31902:SF8">
    <property type="entry name" value="SUCRASE_FERREDOXIN DOMAIN-CONTAINING PROTEIN"/>
    <property type="match status" value="1"/>
</dbReference>
<dbReference type="Gene3D" id="3.40.30.10">
    <property type="entry name" value="Glutaredoxin"/>
    <property type="match status" value="1"/>
</dbReference>
<proteinExistence type="predicted"/>
<dbReference type="EMBL" id="PDNC01000072">
    <property type="protein sequence ID" value="PGH01432.1"/>
    <property type="molecule type" value="Genomic_DNA"/>
</dbReference>
<dbReference type="CDD" id="cd03062">
    <property type="entry name" value="TRX_Fd_Sucrase"/>
    <property type="match status" value="1"/>
</dbReference>
<evidence type="ECO:0008006" key="4">
    <source>
        <dbReference type="Google" id="ProtNLM"/>
    </source>
</evidence>
<evidence type="ECO:0000313" key="2">
    <source>
        <dbReference type="EMBL" id="PGH01432.1"/>
    </source>
</evidence>
<sequence length="361" mass="39655">MLRYLISFAYQNPLATSASETTSIGNKTELFPIVDPAVDGPDCNKDCADCTINFPPRFKVNAGRELYGSVKPFVKHVLVATGKADWAPMAESEAGSLMAAFAWGWFKPKKGKMMVSASNLSIDAERNNSAINGNQGQGQGQDQGLQQENATTVLILPSFTFVDKVTPSRIPEFMERFIDSSPDPDVETQQDQDQTGPSPPPPSSSKAEGQAEAEAGTEAERHGQIPHPAHPSQHTLTTRPCPRDYIILLCSHNRRDARCGISAPLIRRELERHLRPLGLHRDEDDTRPGGVGILYVSHVGGHKFAANVLIYRREAEQMIWLARVRPADCEAIVKQTVLKGKVVHVDQLRGGFDVKRGVASW</sequence>
<feature type="compositionally biased region" description="Low complexity" evidence="1">
    <location>
        <begin position="204"/>
        <end position="216"/>
    </location>
</feature>
<feature type="region of interest" description="Disordered" evidence="1">
    <location>
        <begin position="177"/>
        <end position="238"/>
    </location>
</feature>
<protein>
    <recommendedName>
        <fullName evidence="4">Actin patches distal protein 1</fullName>
    </recommendedName>
</protein>
<gene>
    <name evidence="2" type="ORF">GX51_05239</name>
</gene>
<organism evidence="2 3">
    <name type="scientific">Blastomyces parvus</name>
    <dbReference type="NCBI Taxonomy" id="2060905"/>
    <lineage>
        <taxon>Eukaryota</taxon>
        <taxon>Fungi</taxon>
        <taxon>Dikarya</taxon>
        <taxon>Ascomycota</taxon>
        <taxon>Pezizomycotina</taxon>
        <taxon>Eurotiomycetes</taxon>
        <taxon>Eurotiomycetidae</taxon>
        <taxon>Onygenales</taxon>
        <taxon>Ajellomycetaceae</taxon>
        <taxon>Blastomyces</taxon>
    </lineage>
</organism>
<dbReference type="Proteomes" id="UP000224080">
    <property type="component" value="Unassembled WGS sequence"/>
</dbReference>
<dbReference type="AlphaFoldDB" id="A0A2B7WY60"/>
<dbReference type="OrthoDB" id="10253744at2759"/>
<dbReference type="PANTHER" id="PTHR31902">
    <property type="entry name" value="ACTIN PATCHES DISTAL PROTEIN 1"/>
    <property type="match status" value="1"/>
</dbReference>
<evidence type="ECO:0000313" key="3">
    <source>
        <dbReference type="Proteomes" id="UP000224080"/>
    </source>
</evidence>
<dbReference type="SUPFAM" id="SSF52833">
    <property type="entry name" value="Thioredoxin-like"/>
    <property type="match status" value="1"/>
</dbReference>